<keyword evidence="2" id="KW-0698">rRNA processing</keyword>
<dbReference type="PANTHER" id="PTHR18359:SF0">
    <property type="entry name" value="U3 SMALL NUCLEOLAR RNA-ASSOCIATED PROTEIN 18 HOMOLOG"/>
    <property type="match status" value="1"/>
</dbReference>
<dbReference type="GO" id="GO:0006364">
    <property type="term" value="P:rRNA processing"/>
    <property type="evidence" value="ECO:0007669"/>
    <property type="project" value="UniProtKB-KW"/>
</dbReference>
<sequence length="510" mass="57118">MSVTSDIFFIPNCLTSKIPLDERQNELIAIIMAASSMSLPSPKSKRPRIVQEKSKTLPDEEEEDRLARKLFGDNRDNLKESSDDEEDTVPRTSVWHDEDEDDEVDASRLSIYTQKAVLSTGSLSGEEYRNRLRKAFQRQHGTPKWARLEKEVEKRTGDEAEDEVNEVFNDMTRSVKKYIGKDPFLVKDILSSFRWPDVTIGYHDNRPINVVLFHNVRPVVMTTGSSGKVQLFKVGDVSDGGNFLQNVQFSNFPVTSMSMINNGCALLCGSLRQDYFMKYDLEKGSVMQLNLPKCIPRQNAGRFAVSYDGSLVAMIAHNSQVLVFSSSSMELVRTLSASAEVTSLQFLPDSNRELWALTEGSEVIIWSLQGSQHVFHDDGGVRGTKIRLSGDGSRVACGSTTGIVNVYDVMDVRKDKNPKPRTVVSNLVTSCDSIAFNHDSQIMAFSSNAKQNQVRLLHVATGTTFSNFPKKHEKMTNVECVEFSPHSAYLGIGCANGQLILERLNHFEDY</sequence>
<feature type="domain" description="Lipoprotein LpqB C-terminal" evidence="8">
    <location>
        <begin position="298"/>
        <end position="463"/>
    </location>
</feature>
<keyword evidence="3" id="KW-0853">WD repeat</keyword>
<dbReference type="InterPro" id="IPR036322">
    <property type="entry name" value="WD40_repeat_dom_sf"/>
</dbReference>
<dbReference type="AlphaFoldDB" id="A0AA36HGA6"/>
<evidence type="ECO:0000256" key="1">
    <source>
        <dbReference type="ARBA" id="ARBA00004604"/>
    </source>
</evidence>
<dbReference type="SUPFAM" id="SSF50978">
    <property type="entry name" value="WD40 repeat-like"/>
    <property type="match status" value="1"/>
</dbReference>
<comment type="similarity">
    <text evidence="6">Belongs to the WD repeat UTP18 family.</text>
</comment>
<reference evidence="9" key="1">
    <citation type="submission" date="2023-07" db="EMBL/GenBank/DDBJ databases">
        <authorList>
            <consortium name="CYATHOMIX"/>
        </authorList>
    </citation>
    <scope>NUCLEOTIDE SEQUENCE</scope>
    <source>
        <strain evidence="9">N/A</strain>
    </source>
</reference>
<dbReference type="GO" id="GO:0032040">
    <property type="term" value="C:small-subunit processome"/>
    <property type="evidence" value="ECO:0007669"/>
    <property type="project" value="TreeGrafter"/>
</dbReference>
<dbReference type="Gene3D" id="2.130.10.10">
    <property type="entry name" value="YVTN repeat-like/Quinoprotein amine dehydrogenase"/>
    <property type="match status" value="1"/>
</dbReference>
<keyword evidence="10" id="KW-1185">Reference proteome</keyword>
<dbReference type="InterPro" id="IPR018910">
    <property type="entry name" value="LpqB_C"/>
</dbReference>
<organism evidence="9 10">
    <name type="scientific">Cylicocyclus nassatus</name>
    <name type="common">Nematode worm</name>
    <dbReference type="NCBI Taxonomy" id="53992"/>
    <lineage>
        <taxon>Eukaryota</taxon>
        <taxon>Metazoa</taxon>
        <taxon>Ecdysozoa</taxon>
        <taxon>Nematoda</taxon>
        <taxon>Chromadorea</taxon>
        <taxon>Rhabditida</taxon>
        <taxon>Rhabditina</taxon>
        <taxon>Rhabditomorpha</taxon>
        <taxon>Strongyloidea</taxon>
        <taxon>Strongylidae</taxon>
        <taxon>Cylicocyclus</taxon>
    </lineage>
</organism>
<evidence type="ECO:0000256" key="4">
    <source>
        <dbReference type="ARBA" id="ARBA00022737"/>
    </source>
</evidence>
<dbReference type="EMBL" id="CATQJL010000326">
    <property type="protein sequence ID" value="CAJ0610270.1"/>
    <property type="molecule type" value="Genomic_DNA"/>
</dbReference>
<evidence type="ECO:0000256" key="3">
    <source>
        <dbReference type="ARBA" id="ARBA00022574"/>
    </source>
</evidence>
<name>A0AA36HGA6_CYLNA</name>
<keyword evidence="5" id="KW-0539">Nucleus</keyword>
<proteinExistence type="inferred from homology"/>
<feature type="region of interest" description="Disordered" evidence="7">
    <location>
        <begin position="39"/>
        <end position="102"/>
    </location>
</feature>
<comment type="caution">
    <text evidence="9">The sequence shown here is derived from an EMBL/GenBank/DDBJ whole genome shotgun (WGS) entry which is preliminary data.</text>
</comment>
<evidence type="ECO:0000256" key="2">
    <source>
        <dbReference type="ARBA" id="ARBA00022552"/>
    </source>
</evidence>
<evidence type="ECO:0000259" key="8">
    <source>
        <dbReference type="Pfam" id="PF10647"/>
    </source>
</evidence>
<dbReference type="InterPro" id="IPR045161">
    <property type="entry name" value="Utp18"/>
</dbReference>
<dbReference type="Proteomes" id="UP001176961">
    <property type="component" value="Unassembled WGS sequence"/>
</dbReference>
<dbReference type="GO" id="GO:0034388">
    <property type="term" value="C:Pwp2p-containing subcomplex of 90S preribosome"/>
    <property type="evidence" value="ECO:0007669"/>
    <property type="project" value="TreeGrafter"/>
</dbReference>
<evidence type="ECO:0000256" key="7">
    <source>
        <dbReference type="SAM" id="MobiDB-lite"/>
    </source>
</evidence>
<dbReference type="InterPro" id="IPR001680">
    <property type="entry name" value="WD40_rpt"/>
</dbReference>
<evidence type="ECO:0000313" key="10">
    <source>
        <dbReference type="Proteomes" id="UP001176961"/>
    </source>
</evidence>
<dbReference type="InterPro" id="IPR015943">
    <property type="entry name" value="WD40/YVTN_repeat-like_dom_sf"/>
</dbReference>
<accession>A0AA36HGA6</accession>
<keyword evidence="4" id="KW-0677">Repeat</keyword>
<evidence type="ECO:0000256" key="5">
    <source>
        <dbReference type="ARBA" id="ARBA00023242"/>
    </source>
</evidence>
<dbReference type="Pfam" id="PF10647">
    <property type="entry name" value="Gmad1"/>
    <property type="match status" value="1"/>
</dbReference>
<dbReference type="PANTHER" id="PTHR18359">
    <property type="entry name" value="WD-REPEAT PROTEIN-RELATED"/>
    <property type="match status" value="1"/>
</dbReference>
<comment type="subcellular location">
    <subcellularLocation>
        <location evidence="1">Nucleus</location>
        <location evidence="1">Nucleolus</location>
    </subcellularLocation>
</comment>
<evidence type="ECO:0000313" key="9">
    <source>
        <dbReference type="EMBL" id="CAJ0610270.1"/>
    </source>
</evidence>
<gene>
    <name evidence="9" type="ORF">CYNAS_LOCUS22253</name>
</gene>
<feature type="compositionally biased region" description="Basic and acidic residues" evidence="7">
    <location>
        <begin position="49"/>
        <end position="58"/>
    </location>
</feature>
<evidence type="ECO:0000256" key="6">
    <source>
        <dbReference type="ARBA" id="ARBA00025767"/>
    </source>
</evidence>
<dbReference type="SMART" id="SM00320">
    <property type="entry name" value="WD40"/>
    <property type="match status" value="4"/>
</dbReference>
<protein>
    <recommendedName>
        <fullName evidence="8">Lipoprotein LpqB C-terminal domain-containing protein</fullName>
    </recommendedName>
</protein>
<feature type="compositionally biased region" description="Basic and acidic residues" evidence="7">
    <location>
        <begin position="65"/>
        <end position="81"/>
    </location>
</feature>